<evidence type="ECO:0000256" key="5">
    <source>
        <dbReference type="ARBA" id="ARBA00023244"/>
    </source>
</evidence>
<comment type="pathway">
    <text evidence="1 9">Porphyrin-containing compound metabolism; protoporphyrin-IX biosynthesis; coproporphyrinogen-III from 5-aminolevulinate: step 3/4.</text>
</comment>
<dbReference type="EC" id="4.2.1.75" evidence="3 9"/>
<gene>
    <name evidence="11" type="ORF">P5G51_008520</name>
</gene>
<evidence type="ECO:0000256" key="9">
    <source>
        <dbReference type="RuleBase" id="RU366031"/>
    </source>
</evidence>
<accession>A0ABU5CGM6</accession>
<organism evidence="11 12">
    <name type="scientific">Tigheibacillus jepli</name>
    <dbReference type="NCBI Taxonomy" id="3035914"/>
    <lineage>
        <taxon>Bacteria</taxon>
        <taxon>Bacillati</taxon>
        <taxon>Bacillota</taxon>
        <taxon>Bacilli</taxon>
        <taxon>Bacillales</taxon>
        <taxon>Bacillaceae</taxon>
        <taxon>Tigheibacillus</taxon>
    </lineage>
</organism>
<keyword evidence="4 9" id="KW-0456">Lyase</keyword>
<keyword evidence="5 9" id="KW-0627">Porphyrin biosynthesis</keyword>
<dbReference type="InterPro" id="IPR036108">
    <property type="entry name" value="4pyrrol_syn_uPrphyn_synt_sf"/>
</dbReference>
<dbReference type="Proteomes" id="UP001228376">
    <property type="component" value="Unassembled WGS sequence"/>
</dbReference>
<evidence type="ECO:0000256" key="7">
    <source>
        <dbReference type="ARBA" id="ARBA00040167"/>
    </source>
</evidence>
<keyword evidence="12" id="KW-1185">Reference proteome</keyword>
<evidence type="ECO:0000256" key="6">
    <source>
        <dbReference type="ARBA" id="ARBA00037589"/>
    </source>
</evidence>
<evidence type="ECO:0000256" key="2">
    <source>
        <dbReference type="ARBA" id="ARBA00008133"/>
    </source>
</evidence>
<comment type="catalytic activity">
    <reaction evidence="8 9">
        <text>hydroxymethylbilane = uroporphyrinogen III + H2O</text>
        <dbReference type="Rhea" id="RHEA:18965"/>
        <dbReference type="ChEBI" id="CHEBI:15377"/>
        <dbReference type="ChEBI" id="CHEBI:57308"/>
        <dbReference type="ChEBI" id="CHEBI:57845"/>
        <dbReference type="EC" id="4.2.1.75"/>
    </reaction>
</comment>
<dbReference type="PANTHER" id="PTHR38042:SF1">
    <property type="entry name" value="UROPORPHYRINOGEN-III SYNTHASE, CHLOROPLASTIC"/>
    <property type="match status" value="1"/>
</dbReference>
<evidence type="ECO:0000256" key="4">
    <source>
        <dbReference type="ARBA" id="ARBA00023239"/>
    </source>
</evidence>
<dbReference type="SUPFAM" id="SSF69618">
    <property type="entry name" value="HemD-like"/>
    <property type="match status" value="1"/>
</dbReference>
<evidence type="ECO:0000256" key="8">
    <source>
        <dbReference type="ARBA" id="ARBA00048617"/>
    </source>
</evidence>
<dbReference type="InterPro" id="IPR039793">
    <property type="entry name" value="UROS/Hem4"/>
</dbReference>
<name>A0ABU5CGM6_9BACI</name>
<protein>
    <recommendedName>
        <fullName evidence="7 9">Uroporphyrinogen-III synthase</fullName>
        <ecNumber evidence="3 9">4.2.1.75</ecNumber>
    </recommendedName>
</protein>
<evidence type="ECO:0000259" key="10">
    <source>
        <dbReference type="Pfam" id="PF02602"/>
    </source>
</evidence>
<dbReference type="PANTHER" id="PTHR38042">
    <property type="entry name" value="UROPORPHYRINOGEN-III SYNTHASE, CHLOROPLASTIC"/>
    <property type="match status" value="1"/>
</dbReference>
<evidence type="ECO:0000256" key="3">
    <source>
        <dbReference type="ARBA" id="ARBA00013109"/>
    </source>
</evidence>
<reference evidence="11 12" key="1">
    <citation type="submission" date="2023-10" db="EMBL/GenBank/DDBJ databases">
        <title>179-bfca-hs.</title>
        <authorList>
            <person name="Miliotis G."/>
            <person name="Sengupta P."/>
            <person name="Hameed A."/>
            <person name="Chuvochina M."/>
            <person name="Mcdonagh F."/>
            <person name="Simpson A.C."/>
            <person name="Singh N.K."/>
            <person name="Rekha P.D."/>
            <person name="Raman K."/>
            <person name="Hugenholtz P."/>
            <person name="Venkateswaran K."/>
        </authorList>
    </citation>
    <scope>NUCLEOTIDE SEQUENCE [LARGE SCALE GENOMIC DNA]</scope>
    <source>
        <strain evidence="11 12">179-BFC-A-HS</strain>
    </source>
</reference>
<sequence>MDFFTSANGVNYFYELMSTFQIPDSTLQHVKIAVVGHKTENALKKHGRAADFTPTIYDAEHMADEFLKKYGKIDNVLLIRGNLSRPTLPEQFLEANVAFEMAEVYQTKIAYGSKKALNEVLANQRCDFITFTSPSTVKAFMQLTNETIRNNIGCTCVCIGDTTKTEAVRSGFQSVLVPKQYTIEGMIACMENYLSQRNDL</sequence>
<evidence type="ECO:0000256" key="1">
    <source>
        <dbReference type="ARBA" id="ARBA00004772"/>
    </source>
</evidence>
<dbReference type="RefSeq" id="WP_320384491.1">
    <property type="nucleotide sequence ID" value="NZ_JAROCA020000001.1"/>
</dbReference>
<comment type="caution">
    <text evidence="11">The sequence shown here is derived from an EMBL/GenBank/DDBJ whole genome shotgun (WGS) entry which is preliminary data.</text>
</comment>
<dbReference type="EMBL" id="JAROCA020000001">
    <property type="protein sequence ID" value="MDY0405436.1"/>
    <property type="molecule type" value="Genomic_DNA"/>
</dbReference>
<dbReference type="CDD" id="cd06578">
    <property type="entry name" value="HemD"/>
    <property type="match status" value="1"/>
</dbReference>
<dbReference type="GO" id="GO:0004852">
    <property type="term" value="F:uroporphyrinogen-III synthase activity"/>
    <property type="evidence" value="ECO:0007669"/>
    <property type="project" value="UniProtKB-EC"/>
</dbReference>
<dbReference type="InterPro" id="IPR003754">
    <property type="entry name" value="4pyrrol_synth_uPrphyn_synth"/>
</dbReference>
<evidence type="ECO:0000313" key="11">
    <source>
        <dbReference type="EMBL" id="MDY0405436.1"/>
    </source>
</evidence>
<comment type="similarity">
    <text evidence="2 9">Belongs to the uroporphyrinogen-III synthase family.</text>
</comment>
<comment type="function">
    <text evidence="6 9">Catalyzes cyclization of the linear tetrapyrrole, hydroxymethylbilane, to the macrocyclic uroporphyrinogen III.</text>
</comment>
<dbReference type="Gene3D" id="3.40.50.10090">
    <property type="match status" value="2"/>
</dbReference>
<proteinExistence type="inferred from homology"/>
<dbReference type="Pfam" id="PF02602">
    <property type="entry name" value="HEM4"/>
    <property type="match status" value="1"/>
</dbReference>
<evidence type="ECO:0000313" key="12">
    <source>
        <dbReference type="Proteomes" id="UP001228376"/>
    </source>
</evidence>
<feature type="domain" description="Tetrapyrrole biosynthesis uroporphyrinogen III synthase" evidence="10">
    <location>
        <begin position="3"/>
        <end position="188"/>
    </location>
</feature>